<evidence type="ECO:0000256" key="5">
    <source>
        <dbReference type="SAM" id="SignalP"/>
    </source>
</evidence>
<reference evidence="7 9" key="1">
    <citation type="journal article" date="2008" name="Genome Biol.">
        <title>The genome sequence of the model ascomycete fungus Podospora anserina.</title>
        <authorList>
            <person name="Espagne E."/>
            <person name="Lespinet O."/>
            <person name="Malagnac F."/>
            <person name="Da Silva C."/>
            <person name="Jaillon O."/>
            <person name="Porcel B.M."/>
            <person name="Couloux A."/>
            <person name="Aury J.-M."/>
            <person name="Segurens B."/>
            <person name="Poulain J."/>
            <person name="Anthouard V."/>
            <person name="Grossetete S."/>
            <person name="Khalili H."/>
            <person name="Coppin E."/>
            <person name="Dequard-Chablat M."/>
            <person name="Picard M."/>
            <person name="Contamine V."/>
            <person name="Arnaise S."/>
            <person name="Bourdais A."/>
            <person name="Berteaux-Lecellier V."/>
            <person name="Gautheret D."/>
            <person name="de Vries R.P."/>
            <person name="Battaglia E."/>
            <person name="Coutinho P.M."/>
            <person name="Danchin E.G.J."/>
            <person name="Henrissat B."/>
            <person name="El Khoury R."/>
            <person name="Sainsard-Chanet A."/>
            <person name="Boivin A."/>
            <person name="Pinan-Lucarre B."/>
            <person name="Sellem C.H."/>
            <person name="Debuchy R."/>
            <person name="Wincker P."/>
            <person name="Weissenbach J."/>
            <person name="Silar P."/>
        </authorList>
    </citation>
    <scope>NUCLEOTIDE SEQUENCE [LARGE SCALE GENOMIC DNA]</scope>
    <source>
        <strain evidence="9">S / ATCC MYA-4624 / DSM 980 / FGSC 10383</strain>
        <strain evidence="7">S mat+</strain>
    </source>
</reference>
<dbReference type="Proteomes" id="UP000001197">
    <property type="component" value="Chromosome 6"/>
</dbReference>
<evidence type="ECO:0000313" key="7">
    <source>
        <dbReference type="EMBL" id="CAP67496.1"/>
    </source>
</evidence>
<reference evidence="8" key="4">
    <citation type="submission" date="2015-04" db="EMBL/GenBank/DDBJ databases">
        <title>Maintaining two mating types: Structure of the mating type locus and its role in heterokaryosis in Podospora anserina.</title>
        <authorList>
            <person name="Grognet P."/>
            <person name="Bidard F."/>
            <person name="Kuchly C."/>
            <person name="Chan Ho Tong L."/>
            <person name="Coppin E."/>
            <person name="Ait Benkhali J."/>
            <person name="Couloux A."/>
            <person name="Wincker P."/>
            <person name="Debuchy R."/>
            <person name="Silar P."/>
        </authorList>
    </citation>
    <scope>NUCLEOTIDE SEQUENCE</scope>
</reference>
<dbReference type="EMBL" id="FO904941">
    <property type="protein sequence ID" value="CDP30362.1"/>
    <property type="molecule type" value="Genomic_DNA"/>
</dbReference>
<feature type="chain" id="PRO_5007639152" evidence="5">
    <location>
        <begin position="20"/>
        <end position="360"/>
    </location>
</feature>
<keyword evidence="2 5" id="KW-0732">Signal</keyword>
<keyword evidence="4" id="KW-0964">Secreted</keyword>
<reference evidence="7" key="2">
    <citation type="submission" date="2008-07" db="EMBL/GenBank/DDBJ databases">
        <authorList>
            <person name="Genoscope - CEA"/>
        </authorList>
    </citation>
    <scope>NUCLEOTIDE SEQUENCE</scope>
    <source>
        <strain evidence="7">S mat+</strain>
    </source>
</reference>
<comment type="subcellular location">
    <subcellularLocation>
        <location evidence="4">Secreted</location>
    </subcellularLocation>
</comment>
<keyword evidence="4" id="KW-0624">Polysaccharide degradation</keyword>
<reference evidence="9" key="3">
    <citation type="journal article" date="2014" name="Genetics">
        <title>Maintaining two mating types: Structure of the mating type locus and its role in heterokaryosis in Podospora anserina.</title>
        <authorList>
            <person name="Grognet P."/>
            <person name="Bidard F."/>
            <person name="Kuchly C."/>
            <person name="Tong L.C.H."/>
            <person name="Coppin E."/>
            <person name="Benkhali J.A."/>
            <person name="Couloux A."/>
            <person name="Wincker P."/>
            <person name="Debuchy R."/>
            <person name="Silar P."/>
        </authorList>
    </citation>
    <scope>GENOME REANNOTATION</scope>
    <source>
        <strain evidence="9">S / ATCC MYA-4624 / DSM 980 / FGSC 10383</strain>
    </source>
</reference>
<dbReference type="GO" id="GO:0005576">
    <property type="term" value="C:extracellular region"/>
    <property type="evidence" value="ECO:0007669"/>
    <property type="project" value="UniProtKB-SubCell"/>
</dbReference>
<dbReference type="SMART" id="SM00656">
    <property type="entry name" value="Amb_all"/>
    <property type="match status" value="1"/>
</dbReference>
<dbReference type="InterPro" id="IPR012334">
    <property type="entry name" value="Pectin_lyas_fold"/>
</dbReference>
<accession>B2ASX3</accession>
<dbReference type="Pfam" id="PF00544">
    <property type="entry name" value="Pectate_lyase_4"/>
    <property type="match status" value="1"/>
</dbReference>
<dbReference type="GeneID" id="6191131"/>
<evidence type="ECO:0000259" key="6">
    <source>
        <dbReference type="SMART" id="SM00656"/>
    </source>
</evidence>
<evidence type="ECO:0000256" key="2">
    <source>
        <dbReference type="ARBA" id="ARBA00022729"/>
    </source>
</evidence>
<feature type="signal peptide" evidence="5">
    <location>
        <begin position="1"/>
        <end position="19"/>
    </location>
</feature>
<protein>
    <submittedName>
        <fullName evidence="7">Podospora anserina S mat+ genomic DNA chromosome 6, supercontig 1</fullName>
    </submittedName>
    <submittedName>
        <fullName evidence="8">Polysaccharide Lyase Family 1</fullName>
    </submittedName>
</protein>
<dbReference type="RefSeq" id="XP_001906825.1">
    <property type="nucleotide sequence ID" value="XM_001906790.1"/>
</dbReference>
<evidence type="ECO:0000256" key="3">
    <source>
        <dbReference type="ARBA" id="ARBA00023239"/>
    </source>
</evidence>
<evidence type="ECO:0000256" key="4">
    <source>
        <dbReference type="RuleBase" id="RU361173"/>
    </source>
</evidence>
<keyword evidence="9" id="KW-1185">Reference proteome</keyword>
<dbReference type="InterPro" id="IPR045032">
    <property type="entry name" value="PEL"/>
</dbReference>
<keyword evidence="3 4" id="KW-0456">Lyase</keyword>
<dbReference type="VEuPathDB" id="FungiDB:PODANS_6_11500"/>
<dbReference type="PANTHER" id="PTHR31683">
    <property type="entry name" value="PECTATE LYASE 18-RELATED"/>
    <property type="match status" value="1"/>
</dbReference>
<dbReference type="CAZy" id="PL1">
    <property type="family name" value="Polysaccharide Lyase Family 1"/>
</dbReference>
<dbReference type="InterPro" id="IPR011050">
    <property type="entry name" value="Pectin_lyase_fold/virulence"/>
</dbReference>
<dbReference type="STRING" id="515849.B2ASX3"/>
<sequence>MRAAHSLVWLATAATVATAVRINKPRLLSKRQMNWEDQEEATYDDACNIGYCSVFGATIGGWGAEHNFVKTVDEFTAAVAGTEVGVVIVGAAIEAEGIQVAVGSSKTIIGAPGSCMLFHTPSFFLSLSTDTPHLLLTALSGISLLLKDSRNVIVRNLVISNTKTDAITIQNGRSIWLDHLDISASGGKLLGITSGSDYISVSHNKFHGFSHASDSAVAIGHPHSSALEDNDKFHITFARNHFVNVTNALSFRSGTGHIFNSFYEKPQRGLDIGSGGKVLVEKSVFDGIGTGNAVFSSDGRGYATIKDVVVVGAYGSFPPEADLSEENVAYPYDWFIYETAKVKDVASRWAGQTLKFMSWD</sequence>
<name>B2ASX3_PODAN</name>
<dbReference type="OrthoDB" id="1637350at2759"/>
<gene>
    <name evidence="7" type="ORF">PODANS_6_11500</name>
</gene>
<dbReference type="SMART" id="SM00710">
    <property type="entry name" value="PbH1"/>
    <property type="match status" value="4"/>
</dbReference>
<proteinExistence type="inferred from homology"/>
<evidence type="ECO:0000256" key="1">
    <source>
        <dbReference type="ARBA" id="ARBA00010980"/>
    </source>
</evidence>
<dbReference type="AlphaFoldDB" id="B2ASX3"/>
<feature type="domain" description="Pectate lyase" evidence="6">
    <location>
        <begin position="62"/>
        <end position="292"/>
    </location>
</feature>
<dbReference type="Gene3D" id="2.160.20.10">
    <property type="entry name" value="Single-stranded right-handed beta-helix, Pectin lyase-like"/>
    <property type="match status" value="1"/>
</dbReference>
<dbReference type="HOGENOM" id="CLU_769692_0_0_1"/>
<dbReference type="GO" id="GO:0000272">
    <property type="term" value="P:polysaccharide catabolic process"/>
    <property type="evidence" value="ECO:0007669"/>
    <property type="project" value="UniProtKB-KW"/>
</dbReference>
<dbReference type="InterPro" id="IPR002022">
    <property type="entry name" value="Pec_lyase"/>
</dbReference>
<evidence type="ECO:0000313" key="9">
    <source>
        <dbReference type="Proteomes" id="UP000001197"/>
    </source>
</evidence>
<dbReference type="SUPFAM" id="SSF51126">
    <property type="entry name" value="Pectin lyase-like"/>
    <property type="match status" value="1"/>
</dbReference>
<dbReference type="KEGG" id="pan:PODANSg3858"/>
<dbReference type="InterPro" id="IPR006626">
    <property type="entry name" value="PbH1"/>
</dbReference>
<evidence type="ECO:0000313" key="8">
    <source>
        <dbReference type="EMBL" id="CDP30362.1"/>
    </source>
</evidence>
<dbReference type="GO" id="GO:0030570">
    <property type="term" value="F:pectate lyase activity"/>
    <property type="evidence" value="ECO:0007669"/>
    <property type="project" value="InterPro"/>
</dbReference>
<dbReference type="eggNOG" id="ENOG502S66G">
    <property type="taxonomic scope" value="Eukaryota"/>
</dbReference>
<dbReference type="PANTHER" id="PTHR31683:SF18">
    <property type="entry name" value="PECTATE LYASE 21-RELATED"/>
    <property type="match status" value="1"/>
</dbReference>
<dbReference type="EMBL" id="CU633898">
    <property type="protein sequence ID" value="CAP67496.1"/>
    <property type="molecule type" value="Genomic_DNA"/>
</dbReference>
<keyword evidence="4" id="KW-0119">Carbohydrate metabolism</keyword>
<comment type="similarity">
    <text evidence="1 4">Belongs to the polysaccharide lyase 1 family.</text>
</comment>
<organism evidence="7">
    <name type="scientific">Podospora anserina (strain S / ATCC MYA-4624 / DSM 980 / FGSC 10383)</name>
    <name type="common">Pleurage anserina</name>
    <dbReference type="NCBI Taxonomy" id="515849"/>
    <lineage>
        <taxon>Eukaryota</taxon>
        <taxon>Fungi</taxon>
        <taxon>Dikarya</taxon>
        <taxon>Ascomycota</taxon>
        <taxon>Pezizomycotina</taxon>
        <taxon>Sordariomycetes</taxon>
        <taxon>Sordariomycetidae</taxon>
        <taxon>Sordariales</taxon>
        <taxon>Podosporaceae</taxon>
        <taxon>Podospora</taxon>
        <taxon>Podospora anserina</taxon>
    </lineage>
</organism>